<dbReference type="InterPro" id="IPR045462">
    <property type="entry name" value="aa-tRNA-synth_I_cd-bd"/>
</dbReference>
<comment type="catalytic activity">
    <reaction evidence="7">
        <text>tRNA(Glu) + L-glutamate + ATP = L-glutamyl-tRNA(Glu) + AMP + diphosphate</text>
        <dbReference type="Rhea" id="RHEA:23540"/>
        <dbReference type="Rhea" id="RHEA-COMP:9663"/>
        <dbReference type="Rhea" id="RHEA-COMP:9680"/>
        <dbReference type="ChEBI" id="CHEBI:29985"/>
        <dbReference type="ChEBI" id="CHEBI:30616"/>
        <dbReference type="ChEBI" id="CHEBI:33019"/>
        <dbReference type="ChEBI" id="CHEBI:78442"/>
        <dbReference type="ChEBI" id="CHEBI:78520"/>
        <dbReference type="ChEBI" id="CHEBI:456215"/>
        <dbReference type="EC" id="6.1.1.17"/>
    </reaction>
</comment>
<comment type="subunit">
    <text evidence="7">Monomer.</text>
</comment>
<evidence type="ECO:0000259" key="9">
    <source>
        <dbReference type="Pfam" id="PF19269"/>
    </source>
</evidence>
<feature type="binding site" evidence="7">
    <location>
        <position position="247"/>
    </location>
    <ligand>
        <name>ATP</name>
        <dbReference type="ChEBI" id="CHEBI:30616"/>
    </ligand>
</feature>
<evidence type="ECO:0000313" key="10">
    <source>
        <dbReference type="EMBL" id="KKR23987.1"/>
    </source>
</evidence>
<evidence type="ECO:0000313" key="11">
    <source>
        <dbReference type="Proteomes" id="UP000034764"/>
    </source>
</evidence>
<reference evidence="10 11" key="1">
    <citation type="journal article" date="2015" name="Nature">
        <title>rRNA introns, odd ribosomes, and small enigmatic genomes across a large radiation of phyla.</title>
        <authorList>
            <person name="Brown C.T."/>
            <person name="Hug L.A."/>
            <person name="Thomas B.C."/>
            <person name="Sharon I."/>
            <person name="Castelle C.J."/>
            <person name="Singh A."/>
            <person name="Wilkins M.J."/>
            <person name="Williams K.H."/>
            <person name="Banfield J.F."/>
        </authorList>
    </citation>
    <scope>NUCLEOTIDE SEQUENCE [LARGE SCALE GENOMIC DNA]</scope>
</reference>
<comment type="similarity">
    <text evidence="1 7">Belongs to the class-I aminoacyl-tRNA synthetase family. Glutamate--tRNA ligase type 1 subfamily.</text>
</comment>
<dbReference type="PRINTS" id="PR00987">
    <property type="entry name" value="TRNASYNTHGLU"/>
</dbReference>
<evidence type="ECO:0000256" key="1">
    <source>
        <dbReference type="ARBA" id="ARBA00007894"/>
    </source>
</evidence>
<keyword evidence="2 7" id="KW-0436">Ligase</keyword>
<sequence>MNKNPEIRVRMAPSPTGYLHIGSARTTLFNWLFARNMGGTFILRIEDTDLERSTKEFEDDILAGLKWLGFDWDEFYRQSERTDLYEIYIKKLLDSGKAFWCYHTQEELDLEKRSQQASGEPQRHSCTFKHGGLADKTQTKESGIIRLAVDENSTRFIHFNDLIRGDIKQEERLLGDFSIAKSERAPLYNLSVVVDDTEHKISHVIRGEDHISNTPKQILIYEAIGVKPPIFAHLPLILGTDRSKMSKRNSNTALNEYKKDYLPESIINFIGFLGYTYSKEIISKEEMVGEFDLTKVHKSGAIWNVEKLDWINAQYVKRLEPNKFKEITGIKTLPDMAIPFVTERLDKLTNIGNYNYFWEKPIYDKELLRWRGGSLEDVKRSLEMSKKIIENHDFKIENSKEALRLLLDDASKSLDNRGLVYWPLRVALSGKDKSPDPVEIAFVLGKENTLKRIDDALAKI</sequence>
<dbReference type="InterPro" id="IPR020058">
    <property type="entry name" value="Glu/Gln-tRNA-synth_Ib_cat-dom"/>
</dbReference>
<dbReference type="SUPFAM" id="SSF48163">
    <property type="entry name" value="An anticodon-binding domain of class I aminoacyl-tRNA synthetases"/>
    <property type="match status" value="1"/>
</dbReference>
<dbReference type="Gene3D" id="3.40.50.620">
    <property type="entry name" value="HUPs"/>
    <property type="match status" value="1"/>
</dbReference>
<keyword evidence="7" id="KW-0963">Cytoplasm</keyword>
<dbReference type="Gene3D" id="1.10.10.350">
    <property type="match status" value="1"/>
</dbReference>
<dbReference type="PANTHER" id="PTHR43311">
    <property type="entry name" value="GLUTAMATE--TRNA LIGASE"/>
    <property type="match status" value="1"/>
</dbReference>
<dbReference type="InterPro" id="IPR020751">
    <property type="entry name" value="aa-tRNA-synth_I_codon-bd_sub2"/>
</dbReference>
<dbReference type="SUPFAM" id="SSF52374">
    <property type="entry name" value="Nucleotidylyl transferase"/>
    <property type="match status" value="1"/>
</dbReference>
<evidence type="ECO:0000256" key="3">
    <source>
        <dbReference type="ARBA" id="ARBA00022741"/>
    </source>
</evidence>
<dbReference type="AlphaFoldDB" id="A0A0G0SE80"/>
<protein>
    <recommendedName>
        <fullName evidence="7">Glutamate--tRNA ligase</fullName>
        <ecNumber evidence="7">6.1.1.17</ecNumber>
    </recommendedName>
    <alternativeName>
        <fullName evidence="7">Glutamyl-tRNA synthetase</fullName>
        <shortName evidence="7">GluRS</shortName>
    </alternativeName>
</protein>
<dbReference type="HAMAP" id="MF_00022">
    <property type="entry name" value="Glu_tRNA_synth_type1"/>
    <property type="match status" value="1"/>
</dbReference>
<keyword evidence="3 7" id="KW-0547">Nucleotide-binding</keyword>
<feature type="short sequence motif" description="'HIGH' region" evidence="7">
    <location>
        <begin position="13"/>
        <end position="23"/>
    </location>
</feature>
<feature type="domain" description="Glutamyl/glutaminyl-tRNA synthetase class Ib catalytic" evidence="8">
    <location>
        <begin position="6"/>
        <end position="310"/>
    </location>
</feature>
<evidence type="ECO:0000256" key="6">
    <source>
        <dbReference type="ARBA" id="ARBA00023146"/>
    </source>
</evidence>
<accession>A0A0G0SE80</accession>
<keyword evidence="5 7" id="KW-0648">Protein biosynthesis</keyword>
<dbReference type="Pfam" id="PF00749">
    <property type="entry name" value="tRNA-synt_1c"/>
    <property type="match status" value="1"/>
</dbReference>
<organism evidence="10 11">
    <name type="scientific">Candidatus Yanofskybacteria bacterium GW2011_GWD2_39_48</name>
    <dbReference type="NCBI Taxonomy" id="1619031"/>
    <lineage>
        <taxon>Bacteria</taxon>
        <taxon>Candidatus Yanofskyibacteriota</taxon>
    </lineage>
</organism>
<evidence type="ECO:0000259" key="8">
    <source>
        <dbReference type="Pfam" id="PF00749"/>
    </source>
</evidence>
<evidence type="ECO:0000256" key="5">
    <source>
        <dbReference type="ARBA" id="ARBA00022917"/>
    </source>
</evidence>
<comment type="function">
    <text evidence="7">Catalyzes the attachment of glutamate to tRNA(Glu) in a two-step reaction: glutamate is first activated by ATP to form Glu-AMP and then transferred to the acceptor end of tRNA(Glu).</text>
</comment>
<dbReference type="InterPro" id="IPR004527">
    <property type="entry name" value="Glu-tRNA-ligase_bac/mito"/>
</dbReference>
<keyword evidence="4 7" id="KW-0067">ATP-binding</keyword>
<dbReference type="PANTHER" id="PTHR43311:SF2">
    <property type="entry name" value="GLUTAMATE--TRNA LIGASE, MITOCHONDRIAL-RELATED"/>
    <property type="match status" value="1"/>
</dbReference>
<dbReference type="InterPro" id="IPR000924">
    <property type="entry name" value="Glu/Gln-tRNA-synth"/>
</dbReference>
<dbReference type="GO" id="GO:0008270">
    <property type="term" value="F:zinc ion binding"/>
    <property type="evidence" value="ECO:0007669"/>
    <property type="project" value="InterPro"/>
</dbReference>
<feature type="short sequence motif" description="'KMSKS' region" evidence="7">
    <location>
        <begin position="244"/>
        <end position="248"/>
    </location>
</feature>
<dbReference type="PATRIC" id="fig|1619031.3.peg.43"/>
<dbReference type="InterPro" id="IPR033910">
    <property type="entry name" value="GluRS_core"/>
</dbReference>
<dbReference type="NCBIfam" id="TIGR00464">
    <property type="entry name" value="gltX_bact"/>
    <property type="match status" value="1"/>
</dbReference>
<dbReference type="GO" id="GO:0006424">
    <property type="term" value="P:glutamyl-tRNA aminoacylation"/>
    <property type="evidence" value="ECO:0007669"/>
    <property type="project" value="UniProtKB-UniRule"/>
</dbReference>
<dbReference type="GO" id="GO:0004818">
    <property type="term" value="F:glutamate-tRNA ligase activity"/>
    <property type="evidence" value="ECO:0007669"/>
    <property type="project" value="UniProtKB-UniRule"/>
</dbReference>
<keyword evidence="6 7" id="KW-0030">Aminoacyl-tRNA synthetase</keyword>
<evidence type="ECO:0000256" key="2">
    <source>
        <dbReference type="ARBA" id="ARBA00022598"/>
    </source>
</evidence>
<evidence type="ECO:0000256" key="7">
    <source>
        <dbReference type="HAMAP-Rule" id="MF_00022"/>
    </source>
</evidence>
<comment type="caution">
    <text evidence="7">Lacks conserved residue(s) required for the propagation of feature annotation.</text>
</comment>
<dbReference type="CDD" id="cd00808">
    <property type="entry name" value="GluRS_core"/>
    <property type="match status" value="1"/>
</dbReference>
<evidence type="ECO:0000256" key="4">
    <source>
        <dbReference type="ARBA" id="ARBA00022840"/>
    </source>
</evidence>
<dbReference type="InterPro" id="IPR014729">
    <property type="entry name" value="Rossmann-like_a/b/a_fold"/>
</dbReference>
<dbReference type="EMBL" id="LBXD01000002">
    <property type="protein sequence ID" value="KKR23987.1"/>
    <property type="molecule type" value="Genomic_DNA"/>
</dbReference>
<dbReference type="GO" id="GO:0000049">
    <property type="term" value="F:tRNA binding"/>
    <property type="evidence" value="ECO:0007669"/>
    <property type="project" value="InterPro"/>
</dbReference>
<dbReference type="Proteomes" id="UP000034764">
    <property type="component" value="Unassembled WGS sequence"/>
</dbReference>
<comment type="subcellular location">
    <subcellularLocation>
        <location evidence="7">Cytoplasm</location>
    </subcellularLocation>
</comment>
<dbReference type="Pfam" id="PF19269">
    <property type="entry name" value="Anticodon_2"/>
    <property type="match status" value="1"/>
</dbReference>
<name>A0A0G0SE80_9BACT</name>
<comment type="caution">
    <text evidence="10">The sequence shown here is derived from an EMBL/GenBank/DDBJ whole genome shotgun (WGS) entry which is preliminary data.</text>
</comment>
<dbReference type="GO" id="GO:0005524">
    <property type="term" value="F:ATP binding"/>
    <property type="evidence" value="ECO:0007669"/>
    <property type="project" value="UniProtKB-UniRule"/>
</dbReference>
<dbReference type="InterPro" id="IPR008925">
    <property type="entry name" value="aa_tRNA-synth_I_cd-bd_sf"/>
</dbReference>
<dbReference type="InterPro" id="IPR049940">
    <property type="entry name" value="GluQ/Sye"/>
</dbReference>
<dbReference type="GO" id="GO:0005829">
    <property type="term" value="C:cytosol"/>
    <property type="evidence" value="ECO:0007669"/>
    <property type="project" value="TreeGrafter"/>
</dbReference>
<feature type="domain" description="Aminoacyl-tRNA synthetase class I anticodon-binding" evidence="9">
    <location>
        <begin position="323"/>
        <end position="457"/>
    </location>
</feature>
<proteinExistence type="inferred from homology"/>
<dbReference type="EC" id="6.1.1.17" evidence="7"/>
<gene>
    <name evidence="7" type="primary">gltX</name>
    <name evidence="10" type="ORF">UT53_C0002G0020</name>
</gene>